<dbReference type="OrthoDB" id="411632at2759"/>
<organism evidence="1">
    <name type="scientific">Octopus bimaculoides</name>
    <name type="common">California two-spotted octopus</name>
    <dbReference type="NCBI Taxonomy" id="37653"/>
    <lineage>
        <taxon>Eukaryota</taxon>
        <taxon>Metazoa</taxon>
        <taxon>Spiralia</taxon>
        <taxon>Lophotrochozoa</taxon>
        <taxon>Mollusca</taxon>
        <taxon>Cephalopoda</taxon>
        <taxon>Coleoidea</taxon>
        <taxon>Octopodiformes</taxon>
        <taxon>Octopoda</taxon>
        <taxon>Incirrata</taxon>
        <taxon>Octopodidae</taxon>
        <taxon>Octopus</taxon>
    </lineage>
</organism>
<sequence length="260" mass="30995">MNLSNEISVLTAYFNLGSFAKGNPGHKYTPNVYYKWMSVFGSMTNNLIVYTDDKTAYKYFQKLRRNFPKERTKLFLIDKKELWSFKIEKKISDIFKQPGYPRHLPNTVVPGYSCAMHAKFELLNRVIRKNYYHTKYFMWLDIGIFREHLKMVIPKNFDDTKVAYSNVFTFNQYVTYRDIIYNNMVWLAGGCNLGKYDVLYKFTQEYFNFLNKSLSIKLISTDQQMIYGMYVDKHKPETKLQLYYSGWFKLSDLCYTAGKN</sequence>
<accession>A0A0L8G3V9</accession>
<gene>
    <name evidence="1" type="ORF">OCBIM_22000889mg</name>
</gene>
<dbReference type="Pfam" id="PF09612">
    <property type="entry name" value="HtrL_YibB"/>
    <property type="match status" value="1"/>
</dbReference>
<name>A0A0L8G3V9_OCTBM</name>
<reference evidence="1" key="1">
    <citation type="submission" date="2015-07" db="EMBL/GenBank/DDBJ databases">
        <title>MeaNS - Measles Nucleotide Surveillance Program.</title>
        <authorList>
            <person name="Tran T."/>
            <person name="Druce J."/>
        </authorList>
    </citation>
    <scope>NUCLEOTIDE SEQUENCE</scope>
    <source>
        <strain evidence="1">UCB-OBI-ISO-001</strain>
        <tissue evidence="1">Gonad</tissue>
    </source>
</reference>
<protein>
    <submittedName>
        <fullName evidence="1">Uncharacterized protein</fullName>
    </submittedName>
</protein>
<dbReference type="AlphaFoldDB" id="A0A0L8G3V9"/>
<evidence type="ECO:0000313" key="1">
    <source>
        <dbReference type="EMBL" id="KOF71573.1"/>
    </source>
</evidence>
<dbReference type="EMBL" id="KQ424103">
    <property type="protein sequence ID" value="KOF71573.1"/>
    <property type="molecule type" value="Genomic_DNA"/>
</dbReference>
<proteinExistence type="predicted"/>
<dbReference type="InterPro" id="IPR011735">
    <property type="entry name" value="WlaTC/HtrL_glycosyltransf"/>
</dbReference>